<dbReference type="SUPFAM" id="SSF48452">
    <property type="entry name" value="TPR-like"/>
    <property type="match status" value="1"/>
</dbReference>
<gene>
    <name evidence="1" type="ORF">SCARR_05141</name>
</gene>
<evidence type="ECO:0000313" key="2">
    <source>
        <dbReference type="Proteomes" id="UP000346198"/>
    </source>
</evidence>
<accession>A0A6C2URT6</accession>
<dbReference type="EMBL" id="CAAHFH010000003">
    <property type="protein sequence ID" value="VGO23042.1"/>
    <property type="molecule type" value="Genomic_DNA"/>
</dbReference>
<organism evidence="1 2">
    <name type="scientific">Pontiella sulfatireligans</name>
    <dbReference type="NCBI Taxonomy" id="2750658"/>
    <lineage>
        <taxon>Bacteria</taxon>
        <taxon>Pseudomonadati</taxon>
        <taxon>Kiritimatiellota</taxon>
        <taxon>Kiritimatiellia</taxon>
        <taxon>Kiritimatiellales</taxon>
        <taxon>Pontiellaceae</taxon>
        <taxon>Pontiella</taxon>
    </lineage>
</organism>
<dbReference type="Pfam" id="PF13181">
    <property type="entry name" value="TPR_8"/>
    <property type="match status" value="1"/>
</dbReference>
<dbReference type="InterPro" id="IPR011990">
    <property type="entry name" value="TPR-like_helical_dom_sf"/>
</dbReference>
<dbReference type="Proteomes" id="UP000346198">
    <property type="component" value="Unassembled WGS sequence"/>
</dbReference>
<evidence type="ECO:0000313" key="1">
    <source>
        <dbReference type="EMBL" id="VGO23042.1"/>
    </source>
</evidence>
<keyword evidence="2" id="KW-1185">Reference proteome</keyword>
<protein>
    <submittedName>
        <fullName evidence="1">Uncharacterized protein</fullName>
    </submittedName>
</protein>
<dbReference type="AlphaFoldDB" id="A0A6C2URT6"/>
<proteinExistence type="predicted"/>
<dbReference type="Gene3D" id="1.25.40.10">
    <property type="entry name" value="Tetratricopeptide repeat domain"/>
    <property type="match status" value="1"/>
</dbReference>
<name>A0A6C2URT6_9BACT</name>
<sequence length="133" mass="15134">MSKDRTNGRAGHDAVELSFLQKISKRLPEDLEILQALADLYTKTGKYEEGLAVDEKLSHLLPNDDLVWYNLGCSYALTNHPDEAFEALTNAVELGYGDYDWMKTDSDLNGLHNDPRFESLLSWLYTACNEEEM</sequence>
<reference evidence="1 2" key="1">
    <citation type="submission" date="2019-04" db="EMBL/GenBank/DDBJ databases">
        <authorList>
            <person name="Van Vliet M D."/>
        </authorList>
    </citation>
    <scope>NUCLEOTIDE SEQUENCE [LARGE SCALE GENOMIC DNA]</scope>
    <source>
        <strain evidence="1 2">F21</strain>
    </source>
</reference>
<dbReference type="InterPro" id="IPR019734">
    <property type="entry name" value="TPR_rpt"/>
</dbReference>
<dbReference type="RefSeq" id="WP_136065080.1">
    <property type="nucleotide sequence ID" value="NZ_CAAHFH010000003.1"/>
</dbReference>
<dbReference type="NCBIfam" id="NF047558">
    <property type="entry name" value="TPR_END_plus"/>
    <property type="match status" value="1"/>
</dbReference>